<dbReference type="Proteomes" id="UP000315295">
    <property type="component" value="Unassembled WGS sequence"/>
</dbReference>
<reference evidence="1 2" key="1">
    <citation type="journal article" date="2019" name="G3 (Bethesda)">
        <title>Sequencing of a Wild Apple (Malus baccata) Genome Unravels the Differences Between Cultivated and Wild Apple Species Regarding Disease Resistance and Cold Tolerance.</title>
        <authorList>
            <person name="Chen X."/>
        </authorList>
    </citation>
    <scope>NUCLEOTIDE SEQUENCE [LARGE SCALE GENOMIC DNA]</scope>
    <source>
        <strain evidence="2">cv. Shandingzi</strain>
        <tissue evidence="1">Leaves</tissue>
    </source>
</reference>
<dbReference type="AlphaFoldDB" id="A0A540MI12"/>
<evidence type="ECO:0000313" key="2">
    <source>
        <dbReference type="Proteomes" id="UP000315295"/>
    </source>
</evidence>
<keyword evidence="2" id="KW-1185">Reference proteome</keyword>
<sequence length="180" mass="20126">MSPHMQWPEGGLENPSLRYHIRIDRKKCNREILEDDHLPLYLCAAKCIRRGGKPITDEGEEMAVVEIEVVGPFHVLCTRRSSCSTFGGCAESGELVGPFSVGKSGHCAFRVLGDKSDDEGEILEIKGIKDWFQVTRHGKKRWRDSGSSRLPGLPRLPILIQVRRIQMINSGALIHALGRL</sequence>
<protein>
    <submittedName>
        <fullName evidence="1">Uncharacterized protein</fullName>
    </submittedName>
</protein>
<gene>
    <name evidence="1" type="ORF">C1H46_016026</name>
</gene>
<comment type="caution">
    <text evidence="1">The sequence shown here is derived from an EMBL/GenBank/DDBJ whole genome shotgun (WGS) entry which is preliminary data.</text>
</comment>
<evidence type="ECO:0000313" key="1">
    <source>
        <dbReference type="EMBL" id="TQD98425.1"/>
    </source>
</evidence>
<name>A0A540MI12_MALBA</name>
<organism evidence="1 2">
    <name type="scientific">Malus baccata</name>
    <name type="common">Siberian crab apple</name>
    <name type="synonym">Pyrus baccata</name>
    <dbReference type="NCBI Taxonomy" id="106549"/>
    <lineage>
        <taxon>Eukaryota</taxon>
        <taxon>Viridiplantae</taxon>
        <taxon>Streptophyta</taxon>
        <taxon>Embryophyta</taxon>
        <taxon>Tracheophyta</taxon>
        <taxon>Spermatophyta</taxon>
        <taxon>Magnoliopsida</taxon>
        <taxon>eudicotyledons</taxon>
        <taxon>Gunneridae</taxon>
        <taxon>Pentapetalae</taxon>
        <taxon>rosids</taxon>
        <taxon>fabids</taxon>
        <taxon>Rosales</taxon>
        <taxon>Rosaceae</taxon>
        <taxon>Amygdaloideae</taxon>
        <taxon>Maleae</taxon>
        <taxon>Malus</taxon>
    </lineage>
</organism>
<accession>A0A540MI12</accession>
<proteinExistence type="predicted"/>
<dbReference type="EMBL" id="VIEB01000253">
    <property type="protein sequence ID" value="TQD98425.1"/>
    <property type="molecule type" value="Genomic_DNA"/>
</dbReference>